<name>A0A5S9PKG0_9GAMM</name>
<reference evidence="1 2" key="1">
    <citation type="submission" date="2019-11" db="EMBL/GenBank/DDBJ databases">
        <authorList>
            <person name="Holert J."/>
        </authorList>
    </citation>
    <scope>NUCLEOTIDE SEQUENCE [LARGE SCALE GENOMIC DNA]</scope>
    <source>
        <strain evidence="1">SB11_3</strain>
    </source>
</reference>
<sequence>MQLKKFAQAAESPRFMYFYTFGTLKIQSEIDLCPMLLPCLEGEFRNINSVHVNISVGEKIRKCDVVNMPSGEFVYGVSCHRIHFDEVALFTIYESNKIVIQYFSETQCDDVLICLLGPVLALTCYQNQCWLMHASAVLVNNKAILFAGHSGVGKSTLASVLGKRGYPLLGDELIPVRLISSQLYIDKGLDAVLLNSDSTDALGCEGARKCSGKISRYMSNVGPGNIEFPAPVSHVYWLTKDAGSTKNTIETTGVLEKTKAFIECASYRYHWIHQLKRSEQHATFCLEAISTIAFRRLSWAECLGGNSTSIDDLLDDIYG</sequence>
<dbReference type="SUPFAM" id="SSF53795">
    <property type="entry name" value="PEP carboxykinase-like"/>
    <property type="match status" value="1"/>
</dbReference>
<gene>
    <name evidence="1" type="ORF">OPDIPICF_00838</name>
</gene>
<accession>A0A5S9PKG0</accession>
<evidence type="ECO:0000313" key="2">
    <source>
        <dbReference type="Proteomes" id="UP000441399"/>
    </source>
</evidence>
<dbReference type="EMBL" id="CACSIO010000012">
    <property type="protein sequence ID" value="CAA0104342.1"/>
    <property type="molecule type" value="Genomic_DNA"/>
</dbReference>
<organism evidence="1 2">
    <name type="scientific">BD1-7 clade bacterium</name>
    <dbReference type="NCBI Taxonomy" id="2029982"/>
    <lineage>
        <taxon>Bacteria</taxon>
        <taxon>Pseudomonadati</taxon>
        <taxon>Pseudomonadota</taxon>
        <taxon>Gammaproteobacteria</taxon>
        <taxon>Cellvibrionales</taxon>
        <taxon>Spongiibacteraceae</taxon>
        <taxon>BD1-7 clade</taxon>
    </lineage>
</organism>
<proteinExistence type="predicted"/>
<evidence type="ECO:0008006" key="3">
    <source>
        <dbReference type="Google" id="ProtNLM"/>
    </source>
</evidence>
<dbReference type="OrthoDB" id="3213869at2"/>
<dbReference type="Proteomes" id="UP000441399">
    <property type="component" value="Unassembled WGS sequence"/>
</dbReference>
<evidence type="ECO:0000313" key="1">
    <source>
        <dbReference type="EMBL" id="CAA0104342.1"/>
    </source>
</evidence>
<dbReference type="Gene3D" id="3.40.50.300">
    <property type="entry name" value="P-loop containing nucleotide triphosphate hydrolases"/>
    <property type="match status" value="1"/>
</dbReference>
<keyword evidence="2" id="KW-1185">Reference proteome</keyword>
<protein>
    <recommendedName>
        <fullName evidence="3">HPr kinase/phosphorylase</fullName>
    </recommendedName>
</protein>
<dbReference type="InterPro" id="IPR027417">
    <property type="entry name" value="P-loop_NTPase"/>
</dbReference>
<dbReference type="AlphaFoldDB" id="A0A5S9PKG0"/>